<proteinExistence type="predicted"/>
<protein>
    <submittedName>
        <fullName evidence="3">Uncharacterized protein</fullName>
    </submittedName>
</protein>
<dbReference type="AlphaFoldDB" id="A0AAV8WAX5"/>
<evidence type="ECO:0000313" key="3">
    <source>
        <dbReference type="EMBL" id="KAJ8923689.1"/>
    </source>
</evidence>
<reference evidence="3 4" key="1">
    <citation type="journal article" date="2023" name="Insect Mol. Biol.">
        <title>Genome sequencing provides insights into the evolution of gene families encoding plant cell wall-degrading enzymes in longhorned beetles.</title>
        <authorList>
            <person name="Shin N.R."/>
            <person name="Okamura Y."/>
            <person name="Kirsch R."/>
            <person name="Pauchet Y."/>
        </authorList>
    </citation>
    <scope>NUCLEOTIDE SEQUENCE [LARGE SCALE GENOMIC DNA]</scope>
    <source>
        <strain evidence="3">EAD_L_NR</strain>
    </source>
</reference>
<keyword evidence="2" id="KW-1133">Transmembrane helix</keyword>
<feature type="region of interest" description="Disordered" evidence="1">
    <location>
        <begin position="212"/>
        <end position="294"/>
    </location>
</feature>
<feature type="compositionally biased region" description="Basic and acidic residues" evidence="1">
    <location>
        <begin position="231"/>
        <end position="249"/>
    </location>
</feature>
<evidence type="ECO:0000313" key="4">
    <source>
        <dbReference type="Proteomes" id="UP001159042"/>
    </source>
</evidence>
<keyword evidence="2" id="KW-0472">Membrane</keyword>
<dbReference type="Proteomes" id="UP001159042">
    <property type="component" value="Unassembled WGS sequence"/>
</dbReference>
<name>A0AAV8WAX5_9CUCU</name>
<keyword evidence="2" id="KW-0812">Transmembrane</keyword>
<evidence type="ECO:0000256" key="1">
    <source>
        <dbReference type="SAM" id="MobiDB-lite"/>
    </source>
</evidence>
<sequence>MRITRGGLHRTVSPPLFFQYSERTMICSSIRLKLAVWLILAAISALAMALPRAKDYRGAGEVVASKNIASEPTCEQLKAMWRLSKRQSRNAEITNEIPMFKDPFADNVWEPYYATSRSVGGMRIGRYRNKPIYGRIVHNPPYLRIQDPTEKHKAFEEVARMYGAPPRQDDSSTNRKGYLWRGAGRYPGGGILPQQGSFQHLKELIKTERARELQQQRVAEEEAARAASMKDLSRNENHRNQGVYEHYDFESEDDMGPSYMSDDADTGSTGGGAGVISFPDLLAPASRPQGPSGG</sequence>
<evidence type="ECO:0000256" key="2">
    <source>
        <dbReference type="SAM" id="Phobius"/>
    </source>
</evidence>
<feature type="compositionally biased region" description="Basic and acidic residues" evidence="1">
    <location>
        <begin position="212"/>
        <end position="224"/>
    </location>
</feature>
<gene>
    <name evidence="3" type="ORF">NQ315_010270</name>
</gene>
<comment type="caution">
    <text evidence="3">The sequence shown here is derived from an EMBL/GenBank/DDBJ whole genome shotgun (WGS) entry which is preliminary data.</text>
</comment>
<feature type="transmembrane region" description="Helical" evidence="2">
    <location>
        <begin position="32"/>
        <end position="50"/>
    </location>
</feature>
<dbReference type="EMBL" id="JANEYG010000004">
    <property type="protein sequence ID" value="KAJ8923689.1"/>
    <property type="molecule type" value="Genomic_DNA"/>
</dbReference>
<keyword evidence="4" id="KW-1185">Reference proteome</keyword>
<organism evidence="3 4">
    <name type="scientific">Exocentrus adspersus</name>
    <dbReference type="NCBI Taxonomy" id="1586481"/>
    <lineage>
        <taxon>Eukaryota</taxon>
        <taxon>Metazoa</taxon>
        <taxon>Ecdysozoa</taxon>
        <taxon>Arthropoda</taxon>
        <taxon>Hexapoda</taxon>
        <taxon>Insecta</taxon>
        <taxon>Pterygota</taxon>
        <taxon>Neoptera</taxon>
        <taxon>Endopterygota</taxon>
        <taxon>Coleoptera</taxon>
        <taxon>Polyphaga</taxon>
        <taxon>Cucujiformia</taxon>
        <taxon>Chrysomeloidea</taxon>
        <taxon>Cerambycidae</taxon>
        <taxon>Lamiinae</taxon>
        <taxon>Acanthocinini</taxon>
        <taxon>Exocentrus</taxon>
    </lineage>
</organism>
<accession>A0AAV8WAX5</accession>